<evidence type="ECO:0000256" key="3">
    <source>
        <dbReference type="SAM" id="MobiDB-lite"/>
    </source>
</evidence>
<dbReference type="GO" id="GO:0010508">
    <property type="term" value="P:positive regulation of autophagy"/>
    <property type="evidence" value="ECO:0007669"/>
    <property type="project" value="TreeGrafter"/>
</dbReference>
<dbReference type="PANTHER" id="PTHR13153">
    <property type="entry name" value="CGTHBA PROTEIN -14 GENE PROTEIN"/>
    <property type="match status" value="1"/>
</dbReference>
<dbReference type="InterPro" id="IPR005365">
    <property type="entry name" value="Npr3"/>
</dbReference>
<dbReference type="STRING" id="1037660.A0A066WEC7"/>
<feature type="region of interest" description="Disordered" evidence="3">
    <location>
        <begin position="784"/>
        <end position="848"/>
    </location>
</feature>
<dbReference type="OMA" id="HIVFRWP"/>
<dbReference type="OrthoDB" id="18648at2759"/>
<evidence type="ECO:0000256" key="2">
    <source>
        <dbReference type="RuleBase" id="RU368069"/>
    </source>
</evidence>
<dbReference type="FunCoup" id="A0A066WEC7">
    <property type="interactions" value="89"/>
</dbReference>
<dbReference type="InParanoid" id="A0A066WEC7"/>
<evidence type="ECO:0000259" key="4">
    <source>
        <dbReference type="Pfam" id="PF24064"/>
    </source>
</evidence>
<reference evidence="5 6" key="1">
    <citation type="submission" date="2014-05" db="EMBL/GenBank/DDBJ databases">
        <title>Draft genome sequence of a rare smut relative, Tilletiaria anomala UBC 951.</title>
        <authorList>
            <consortium name="DOE Joint Genome Institute"/>
            <person name="Toome M."/>
            <person name="Kuo A."/>
            <person name="Henrissat B."/>
            <person name="Lipzen A."/>
            <person name="Tritt A."/>
            <person name="Yoshinaga Y."/>
            <person name="Zane M."/>
            <person name="Barry K."/>
            <person name="Grigoriev I.V."/>
            <person name="Spatafora J.W."/>
            <person name="Aimea M.C."/>
        </authorList>
    </citation>
    <scope>NUCLEOTIDE SEQUENCE [LARGE SCALE GENOMIC DNA]</scope>
    <source>
        <strain evidence="5 6">UBC 951</strain>
    </source>
</reference>
<comment type="subcellular location">
    <subcellularLocation>
        <location evidence="2">Vacuole membrane</location>
        <topology evidence="2">Peripheral membrane protein</topology>
    </subcellularLocation>
</comment>
<evidence type="ECO:0000313" key="6">
    <source>
        <dbReference type="Proteomes" id="UP000027361"/>
    </source>
</evidence>
<dbReference type="Proteomes" id="UP000027361">
    <property type="component" value="Unassembled WGS sequence"/>
</dbReference>
<feature type="region of interest" description="Disordered" evidence="3">
    <location>
        <begin position="1"/>
        <end position="32"/>
    </location>
</feature>
<feature type="compositionally biased region" description="Basic and acidic residues" evidence="3">
    <location>
        <begin position="262"/>
        <end position="275"/>
    </location>
</feature>
<accession>A0A066WEC7</accession>
<dbReference type="PANTHER" id="PTHR13153:SF5">
    <property type="entry name" value="GATOR COMPLEX PROTEIN NPRL3"/>
    <property type="match status" value="1"/>
</dbReference>
<dbReference type="GO" id="GO:0051321">
    <property type="term" value="P:meiotic cell cycle"/>
    <property type="evidence" value="ECO:0007669"/>
    <property type="project" value="UniProtKB-UniRule"/>
</dbReference>
<dbReference type="GO" id="GO:1904262">
    <property type="term" value="P:negative regulation of TORC1 signaling"/>
    <property type="evidence" value="ECO:0007669"/>
    <property type="project" value="TreeGrafter"/>
</dbReference>
<feature type="region of interest" description="Disordered" evidence="3">
    <location>
        <begin position="230"/>
        <end position="306"/>
    </location>
</feature>
<dbReference type="GO" id="GO:0005774">
    <property type="term" value="C:vacuolar membrane"/>
    <property type="evidence" value="ECO:0007669"/>
    <property type="project" value="UniProtKB-SubCell"/>
</dbReference>
<feature type="region of interest" description="Disordered" evidence="3">
    <location>
        <begin position="181"/>
        <end position="215"/>
    </location>
</feature>
<gene>
    <name evidence="5" type="ORF">K437DRAFT_266834</name>
</gene>
<feature type="region of interest" description="Disordered" evidence="3">
    <location>
        <begin position="929"/>
        <end position="1018"/>
    </location>
</feature>
<feature type="compositionally biased region" description="Acidic residues" evidence="3">
    <location>
        <begin position="1001"/>
        <end position="1018"/>
    </location>
</feature>
<organism evidence="5 6">
    <name type="scientific">Tilletiaria anomala (strain ATCC 24038 / CBS 436.72 / UBC 951)</name>
    <dbReference type="NCBI Taxonomy" id="1037660"/>
    <lineage>
        <taxon>Eukaryota</taxon>
        <taxon>Fungi</taxon>
        <taxon>Dikarya</taxon>
        <taxon>Basidiomycota</taxon>
        <taxon>Ustilaginomycotina</taxon>
        <taxon>Exobasidiomycetes</taxon>
        <taxon>Georgefischeriales</taxon>
        <taxon>Tilletiariaceae</taxon>
        <taxon>Tilletiaria</taxon>
    </lineage>
</organism>
<dbReference type="HOGENOM" id="CLU_282874_0_0_1"/>
<feature type="compositionally biased region" description="Basic residues" evidence="3">
    <location>
        <begin position="943"/>
        <end position="957"/>
    </location>
</feature>
<feature type="compositionally biased region" description="Basic and acidic residues" evidence="3">
    <location>
        <begin position="367"/>
        <end position="379"/>
    </location>
</feature>
<dbReference type="RefSeq" id="XP_013244986.1">
    <property type="nucleotide sequence ID" value="XM_013389532.1"/>
</dbReference>
<comment type="function">
    <text evidence="2">Mediates inactivation of the TORC1 complex in response to amino acid starvation. Required for meiotic nuclear division.</text>
</comment>
<keyword evidence="2" id="KW-0469">Meiosis</keyword>
<dbReference type="EMBL" id="JMSN01000013">
    <property type="protein sequence ID" value="KDN52131.1"/>
    <property type="molecule type" value="Genomic_DNA"/>
</dbReference>
<dbReference type="GO" id="GO:0034198">
    <property type="term" value="P:cellular response to amino acid starvation"/>
    <property type="evidence" value="ECO:0007669"/>
    <property type="project" value="TreeGrafter"/>
</dbReference>
<keyword evidence="6" id="KW-1185">Reference proteome</keyword>
<protein>
    <recommendedName>
        <fullName evidence="2">Nitrogen permease regulator 3</fullName>
    </recommendedName>
    <alternativeName>
        <fullName evidence="2">Required for meiotic nuclear division protein 11</fullName>
    </alternativeName>
</protein>
<dbReference type="GO" id="GO:0038202">
    <property type="term" value="P:TORC1 signaling"/>
    <property type="evidence" value="ECO:0007669"/>
    <property type="project" value="TreeGrafter"/>
</dbReference>
<feature type="compositionally biased region" description="Basic and acidic residues" evidence="3">
    <location>
        <begin position="803"/>
        <end position="816"/>
    </location>
</feature>
<comment type="caution">
    <text evidence="5">The sequence shown here is derived from an EMBL/GenBank/DDBJ whole genome shotgun (WGS) entry which is preliminary data.</text>
</comment>
<comment type="similarity">
    <text evidence="1 2">Belongs to the NPR3 family.</text>
</comment>
<feature type="domain" description="GATOR1 complex protein NPRL3 C-terminal HTH" evidence="4">
    <location>
        <begin position="1037"/>
        <end position="1098"/>
    </location>
</feature>
<evidence type="ECO:0000313" key="5">
    <source>
        <dbReference type="EMBL" id="KDN52131.1"/>
    </source>
</evidence>
<dbReference type="GeneID" id="25265890"/>
<feature type="compositionally biased region" description="Low complexity" evidence="3">
    <location>
        <begin position="187"/>
        <end position="206"/>
    </location>
</feature>
<keyword evidence="2" id="KW-0732">Signal</keyword>
<evidence type="ECO:0000256" key="1">
    <source>
        <dbReference type="ARBA" id="ARBA00010546"/>
    </source>
</evidence>
<dbReference type="InterPro" id="IPR056603">
    <property type="entry name" value="HTH_NPRL3"/>
</dbReference>
<feature type="compositionally biased region" description="Basic and acidic residues" evidence="3">
    <location>
        <begin position="784"/>
        <end position="795"/>
    </location>
</feature>
<name>A0A066WEC7_TILAU</name>
<sequence length="1103" mass="122461">MVSSRGDALEILRGGPHPDASPSASGHAHPVVDNCVAPPRPQSIVPWNGGGRSSTSHSPLLAVLLVTSSSRGSHVAFRWPRKPRVLKRHSRVRYYAAEEEEEELHFSKPDSHDQDILLPRGHRNQAFSTVQDKATAVRAADLPRQGRRETLGRLGVNGLDAALTVSEVDFEQHHEHLGAFWSDDQGSITSPSESSISSSSNEAETGSGEEKTAVGSLGASLRVSISGPGLAASMGSASAVRRYSRSTPAQTRSKHPAASNRPRWEVEQDSRRESDAGGSDVGGGSSVPNTNDEERPASRERDRDRERNIRAHKMYLGYECDFLASLLSPKQDLCHQKFEMVIDDLAFVGHPVSLDHSEMDAAEDEFEQRGRKEGRRADDFGAPQEHSSGACEGRLPKTKLDLFHLVLVVDRPDPSAGTAVLDLTSYLQFFYDNVVFKMTAALYAEQLRVNYISEEAEKLVALRERCIDDGQSLSAYTAQCLGMSSLASSIRDLYGSLSASSDAFVTINDSIEVHLQLPPILRSSAQLLKLPDVETDIDPLDPLFLSGGGFAGLGRDPASLARFMDLEPDDLLYEEWTRTTGAYLLPWKTLLLMNDWHDDNDVDLPPGPFRYEPEHGKNRSPDGVGLEPWARKFTRLLQPTLAGIPTFAELADLLGWDLYEDVYPMARHLIYYGEAKVVDVPRLKSMYANSPLLELSDLPELSIIWAQTFTELAPLPAFLASLSQTVQPYSKLPDFQDGSVSKATSLQALIWLLREDVIVHMHVRLRLIARSEIKVKWKQQKQEADEERRKAKQNKEQSSVAENRGDSGRKIRKEPSGESSDSVHAVRGRTRARSRSVDASPDRFQTPGSCVAITETLSKSGTGDGKLPDEALRFERRAVLRSRSPSNLISELQLGDVSKEAGVRGRRRYMQDPEKVAVGSYGTVFSEPAMRDRTPVGRPARALSRKGRSPSRARKTIKGFGEGEQVAYDEAEMSPTPQENKGDRTSPLLKLRERNGKEPLLEEQEDGSVSAVEDDSDDEWVSASTEATLIGEPSRASRQENEWIAVMAEDKEPWLSQRFNRLLPYLNGKHTLDEIAYREEMRRRELKIVLEAFRADIITFLHP</sequence>
<dbReference type="Pfam" id="PF24064">
    <property type="entry name" value="HTH_NPRL3"/>
    <property type="match status" value="1"/>
</dbReference>
<feature type="compositionally biased region" description="Basic and acidic residues" evidence="3">
    <location>
        <begin position="292"/>
        <end position="306"/>
    </location>
</feature>
<dbReference type="GO" id="GO:1990130">
    <property type="term" value="C:GATOR1 complex"/>
    <property type="evidence" value="ECO:0007669"/>
    <property type="project" value="TreeGrafter"/>
</dbReference>
<feature type="compositionally biased region" description="Basic and acidic residues" evidence="3">
    <location>
        <begin position="980"/>
        <end position="1000"/>
    </location>
</feature>
<proteinExistence type="inferred from homology"/>
<dbReference type="Pfam" id="PF03666">
    <property type="entry name" value="NPR3"/>
    <property type="match status" value="2"/>
</dbReference>
<feature type="region of interest" description="Disordered" evidence="3">
    <location>
        <begin position="361"/>
        <end position="391"/>
    </location>
</feature>
<dbReference type="AlphaFoldDB" id="A0A066WEC7"/>